<protein>
    <recommendedName>
        <fullName evidence="4">DUF4381 domain-containing protein</fullName>
    </recommendedName>
</protein>
<evidence type="ECO:0000313" key="3">
    <source>
        <dbReference type="Proteomes" id="UP001549773"/>
    </source>
</evidence>
<dbReference type="Proteomes" id="UP001549773">
    <property type="component" value="Unassembled WGS sequence"/>
</dbReference>
<proteinExistence type="predicted"/>
<sequence>MENNRFKIISFCKDMAFRASIFLLLLQCGMGFSQTTPSVSSEIDTTSIKIGEQIRFKIKVDADSTAQIVFPEGQTFSPMEMVEAISTDTVRKLDRITLQKIYALTQFDSGTYTIPRQQVVINGQNFFTDSFKISVATVPVDTLAQKMYDIKPFLEVEKSNYDLWKKALWILLGLVILGALAYWFLIRKKPLSEEEKVALLPPYDRALLELKRLENSKYIIQDEYKQYYSELTDIVRSYLEEDVHVSALESTTDQLIEKLELLKDAGELKLDDDTIEQFKKVLQTADLVKFAKSKPETSVAEQDRRVIEQIVIKTKEALPEPDEEDLLQDEEYLEELSRKKQKKKWLMAGAITVGVVFLSTLVAVAYYGWKPVKDTVMGHPTKELLEGDWLNSTYGYPPISLETPSVLIRQDINLPPEVKASVKEAQAFAFSDPDALFSIGVSSTTFSSQETEPDFQNSVEQVLKSFEAKGAKNITTKQEEFRTISGTLGVKVYGSGKFTLPQSNEEVNGSYAIIIFGGKGFQQQIILNWLEDDGYAENIVDRITHSIEVKTGA</sequence>
<keyword evidence="1" id="KW-0812">Transmembrane</keyword>
<keyword evidence="1" id="KW-1133">Transmembrane helix</keyword>
<accession>A0ABV2TTJ7</accession>
<evidence type="ECO:0008006" key="4">
    <source>
        <dbReference type="Google" id="ProtNLM"/>
    </source>
</evidence>
<organism evidence="2 3">
    <name type="scientific">Sediminicola luteus</name>
    <dbReference type="NCBI Taxonomy" id="319238"/>
    <lineage>
        <taxon>Bacteria</taxon>
        <taxon>Pseudomonadati</taxon>
        <taxon>Bacteroidota</taxon>
        <taxon>Flavobacteriia</taxon>
        <taxon>Flavobacteriales</taxon>
        <taxon>Flavobacteriaceae</taxon>
        <taxon>Sediminicola</taxon>
    </lineage>
</organism>
<keyword evidence="3" id="KW-1185">Reference proteome</keyword>
<gene>
    <name evidence="2" type="ORF">ABXZ32_04280</name>
</gene>
<reference evidence="2 3" key="1">
    <citation type="submission" date="2024-07" db="EMBL/GenBank/DDBJ databases">
        <title>The genome sequence of type strain Sediminicola luteus GDMCC 1.2596T.</title>
        <authorList>
            <person name="Liu Y."/>
        </authorList>
    </citation>
    <scope>NUCLEOTIDE SEQUENCE [LARGE SCALE GENOMIC DNA]</scope>
    <source>
        <strain evidence="2 3">GDMCC 1.2596</strain>
    </source>
</reference>
<keyword evidence="1" id="KW-0472">Membrane</keyword>
<dbReference type="EMBL" id="JBEWYP010000002">
    <property type="protein sequence ID" value="MET7028597.1"/>
    <property type="molecule type" value="Genomic_DNA"/>
</dbReference>
<evidence type="ECO:0000313" key="2">
    <source>
        <dbReference type="EMBL" id="MET7028597.1"/>
    </source>
</evidence>
<comment type="caution">
    <text evidence="2">The sequence shown here is derived from an EMBL/GenBank/DDBJ whole genome shotgun (WGS) entry which is preliminary data.</text>
</comment>
<evidence type="ECO:0000256" key="1">
    <source>
        <dbReference type="SAM" id="Phobius"/>
    </source>
</evidence>
<feature type="transmembrane region" description="Helical" evidence="1">
    <location>
        <begin position="345"/>
        <end position="369"/>
    </location>
</feature>
<name>A0ABV2TTJ7_9FLAO</name>
<feature type="transmembrane region" description="Helical" evidence="1">
    <location>
        <begin position="167"/>
        <end position="186"/>
    </location>
</feature>